<feature type="binding site" evidence="3">
    <location>
        <position position="295"/>
    </location>
    <ligand>
        <name>ATP</name>
        <dbReference type="ChEBI" id="CHEBI:30616"/>
    </ligand>
</feature>
<evidence type="ECO:0000313" key="8">
    <source>
        <dbReference type="Proteomes" id="UP000002630"/>
    </source>
</evidence>
<dbReference type="GO" id="GO:0005524">
    <property type="term" value="F:ATP binding"/>
    <property type="evidence" value="ECO:0007669"/>
    <property type="project" value="UniProtKB-UniRule"/>
</dbReference>
<feature type="compositionally biased region" description="Low complexity" evidence="4">
    <location>
        <begin position="15"/>
        <end position="24"/>
    </location>
</feature>
<feature type="compositionally biased region" description="Basic and acidic residues" evidence="4">
    <location>
        <begin position="179"/>
        <end position="193"/>
    </location>
</feature>
<feature type="compositionally biased region" description="Low complexity" evidence="4">
    <location>
        <begin position="687"/>
        <end position="700"/>
    </location>
</feature>
<feature type="region of interest" description="Disordered" evidence="4">
    <location>
        <begin position="1"/>
        <end position="54"/>
    </location>
</feature>
<dbReference type="Pfam" id="PF00069">
    <property type="entry name" value="Pkinase"/>
    <property type="match status" value="1"/>
</dbReference>
<feature type="region of interest" description="Disordered" evidence="4">
    <location>
        <begin position="175"/>
        <end position="200"/>
    </location>
</feature>
<dbReference type="Gene3D" id="2.60.200.20">
    <property type="match status" value="1"/>
</dbReference>
<keyword evidence="7" id="KW-0418">Kinase</keyword>
<feature type="compositionally biased region" description="Gly residues" evidence="4">
    <location>
        <begin position="776"/>
        <end position="787"/>
    </location>
</feature>
<feature type="compositionally biased region" description="Low complexity" evidence="4">
    <location>
        <begin position="988"/>
        <end position="999"/>
    </location>
</feature>
<evidence type="ECO:0000256" key="4">
    <source>
        <dbReference type="SAM" id="MobiDB-lite"/>
    </source>
</evidence>
<dbReference type="GO" id="GO:0004672">
    <property type="term" value="F:protein kinase activity"/>
    <property type="evidence" value="ECO:0007669"/>
    <property type="project" value="InterPro"/>
</dbReference>
<dbReference type="Pfam" id="PF00498">
    <property type="entry name" value="FHA"/>
    <property type="match status" value="1"/>
</dbReference>
<evidence type="ECO:0000259" key="5">
    <source>
        <dbReference type="PROSITE" id="PS50006"/>
    </source>
</evidence>
<dbReference type="InterPro" id="IPR008271">
    <property type="entry name" value="Ser/Thr_kinase_AS"/>
</dbReference>
<feature type="compositionally biased region" description="Low complexity" evidence="4">
    <location>
        <begin position="735"/>
        <end position="752"/>
    </location>
</feature>
<gene>
    <name evidence="7" type="ORF">Esi_0089_0054</name>
</gene>
<dbReference type="InterPro" id="IPR011009">
    <property type="entry name" value="Kinase-like_dom_sf"/>
</dbReference>
<keyword evidence="8" id="KW-1185">Reference proteome</keyword>
<dbReference type="InterPro" id="IPR000719">
    <property type="entry name" value="Prot_kinase_dom"/>
</dbReference>
<name>D7G8G8_ECTSI</name>
<feature type="compositionally biased region" description="Low complexity" evidence="4">
    <location>
        <begin position="930"/>
        <end position="949"/>
    </location>
</feature>
<keyword evidence="1 3" id="KW-0547">Nucleotide-binding</keyword>
<dbReference type="InterPro" id="IPR017441">
    <property type="entry name" value="Protein_kinase_ATP_BS"/>
</dbReference>
<feature type="compositionally biased region" description="Low complexity" evidence="4">
    <location>
        <begin position="524"/>
        <end position="541"/>
    </location>
</feature>
<dbReference type="PROSITE" id="PS50011">
    <property type="entry name" value="PROTEIN_KINASE_DOM"/>
    <property type="match status" value="1"/>
</dbReference>
<dbReference type="Gene3D" id="1.10.510.10">
    <property type="entry name" value="Transferase(Phosphotransferase) domain 1"/>
    <property type="match status" value="1"/>
</dbReference>
<feature type="compositionally biased region" description="Gly residues" evidence="4">
    <location>
        <begin position="616"/>
        <end position="627"/>
    </location>
</feature>
<keyword evidence="2 3" id="KW-0067">ATP-binding</keyword>
<feature type="compositionally biased region" description="Basic residues" evidence="4">
    <location>
        <begin position="766"/>
        <end position="775"/>
    </location>
</feature>
<dbReference type="Proteomes" id="UP000002630">
    <property type="component" value="Linkage Group LG17"/>
</dbReference>
<dbReference type="PROSITE" id="PS00108">
    <property type="entry name" value="PROTEIN_KINASE_ST"/>
    <property type="match status" value="1"/>
</dbReference>
<dbReference type="PROSITE" id="PS00107">
    <property type="entry name" value="PROTEIN_KINASE_ATP"/>
    <property type="match status" value="1"/>
</dbReference>
<feature type="compositionally biased region" description="Low complexity" evidence="4">
    <location>
        <begin position="710"/>
        <end position="719"/>
    </location>
</feature>
<protein>
    <submittedName>
        <fullName evidence="7">Chk2, checkpoint kinase</fullName>
    </submittedName>
</protein>
<evidence type="ECO:0000259" key="6">
    <source>
        <dbReference type="PROSITE" id="PS50011"/>
    </source>
</evidence>
<feature type="compositionally biased region" description="Acidic residues" evidence="4">
    <location>
        <begin position="803"/>
        <end position="812"/>
    </location>
</feature>
<dbReference type="AlphaFoldDB" id="D7G8G8"/>
<dbReference type="OrthoDB" id="40902at2759"/>
<dbReference type="SMART" id="SM00240">
    <property type="entry name" value="FHA"/>
    <property type="match status" value="1"/>
</dbReference>
<dbReference type="eggNOG" id="KOG0032">
    <property type="taxonomic scope" value="Eukaryota"/>
</dbReference>
<organism evidence="7 8">
    <name type="scientific">Ectocarpus siliculosus</name>
    <name type="common">Brown alga</name>
    <name type="synonym">Conferva siliculosa</name>
    <dbReference type="NCBI Taxonomy" id="2880"/>
    <lineage>
        <taxon>Eukaryota</taxon>
        <taxon>Sar</taxon>
        <taxon>Stramenopiles</taxon>
        <taxon>Ochrophyta</taxon>
        <taxon>PX clade</taxon>
        <taxon>Phaeophyceae</taxon>
        <taxon>Ectocarpales</taxon>
        <taxon>Ectocarpaceae</taxon>
        <taxon>Ectocarpus</taxon>
    </lineage>
</organism>
<feature type="compositionally biased region" description="Low complexity" evidence="4">
    <location>
        <begin position="563"/>
        <end position="580"/>
    </location>
</feature>
<sequence length="1038" mass="105948">MSGRGWDFGAGGDSQQEFTQTQEESGLDLDEYTQVEPVVDAGAEDGEDSNRAAEPVPWGRLMRLSGGPAISLMPRPEQTQGRALNEVTLGRGKMCEVQVADRRISSKHCRIYCEHLSGHLGGTEVYVEDMSANGTWINQRMKLVRGQRRLLHSGDEISLLNPFKKKAAAAAAAAGVANGEDKGEAEKGGGESGREEDDPELLEASTFTFVNLNRNRGASHGRAGSLTVAETLRAGTVPGVSSPVLRSSASGVAGMFGGARKVEDFYDVREMIGHGTSGEVRRAINRTTGKEVAVKVIETRKFALTPGLTPKELVQEAEMLKRVDHEYIIKLEDIFQTDQAVYLVMDLVSGGDLFDRIVEKGVYAEDLAQELLFRVLTAVEYLHSQDIVHRDLKPENILLVGRDNDVDVKITDFGLAKRANKEGLKTFCGTPQYFAPEVLKRRNTVLGVGRYGKEADMWSVGVILYILLSGTHPFHTTTLFDQITHAHYSMTGEEWEHISTTGKDLGDDAVGVGGHAGRAAVAEAAAVGRSSSQDTDVSSTSGAEDASPASKESFSPTEGGGASAKPVPSSSSSSSSATARSPKDSRSASKDAAQPPPRGSAPELPPPQPREPVKAAGGGGGGGSGQGRGRKRAKRDGGAGDKQKPPARFSQLQCVRVVSGGDQGPGAGCSSSQDAAAAEDCNGVRPSSTPTGAGSAASSNGKGGAGRAAGGKAAPRAQGSKARLNGRVAGADSPAAGTTGKRKAAAAAAAAAVGGGAQRPAEGRVSTRHSPRRAGRGGGGGGGGGGAVSAAVESVAAPGSLPADDEIMEYSSDDSPAKGKRARVCRARQQQEAVAAAAAAAAPAARSKRATGAQAGRKRAAVTAATPASSVAPEVAQKPAGRPNARAPPPAPKQQQQQQQRDTKGGKQMHLNFGGSGKLNLSKQGPPPLAARASAAGGASSNGSGSATDAGERGRPSGDQAAQEAAGGAAAKVEESVGGGGPAGGSSGSASSNAVSADGGKAGHGGGSDDGGKKQTKGGSKPQRTMTHLWKRAGAGQA</sequence>
<feature type="compositionally biased region" description="Gly residues" evidence="4">
    <location>
        <begin position="1"/>
        <end position="12"/>
    </location>
</feature>
<dbReference type="EMBL" id="FN649127">
    <property type="protein sequence ID" value="CBJ28013.1"/>
    <property type="molecule type" value="Genomic_DNA"/>
</dbReference>
<feature type="compositionally biased region" description="Gly residues" evidence="4">
    <location>
        <begin position="977"/>
        <end position="987"/>
    </location>
</feature>
<dbReference type="SUPFAM" id="SSF56112">
    <property type="entry name" value="Protein kinase-like (PK-like)"/>
    <property type="match status" value="1"/>
</dbReference>
<accession>D7G8G8</accession>
<feature type="compositionally biased region" description="Basic and acidic residues" evidence="4">
    <location>
        <begin position="635"/>
        <end position="644"/>
    </location>
</feature>
<feature type="compositionally biased region" description="Gly residues" evidence="4">
    <location>
        <begin position="1000"/>
        <end position="1009"/>
    </location>
</feature>
<dbReference type="CDD" id="cd05117">
    <property type="entry name" value="STKc_CAMK"/>
    <property type="match status" value="1"/>
</dbReference>
<feature type="compositionally biased region" description="Low complexity" evidence="4">
    <location>
        <begin position="827"/>
        <end position="853"/>
    </location>
</feature>
<evidence type="ECO:0000256" key="3">
    <source>
        <dbReference type="PROSITE-ProRule" id="PRU10141"/>
    </source>
</evidence>
<feature type="compositionally biased region" description="Pro residues" evidence="4">
    <location>
        <begin position="594"/>
        <end position="610"/>
    </location>
</feature>
<dbReference type="OMA" id="DEPGHNV"/>
<feature type="compositionally biased region" description="Low complexity" evidence="4">
    <location>
        <begin position="861"/>
        <end position="885"/>
    </location>
</feature>
<dbReference type="PROSITE" id="PS50006">
    <property type="entry name" value="FHA_DOMAIN"/>
    <property type="match status" value="1"/>
</dbReference>
<evidence type="ECO:0000256" key="1">
    <source>
        <dbReference type="ARBA" id="ARBA00022741"/>
    </source>
</evidence>
<evidence type="ECO:0000256" key="2">
    <source>
        <dbReference type="ARBA" id="ARBA00022840"/>
    </source>
</evidence>
<feature type="region of interest" description="Disordered" evidence="4">
    <location>
        <begin position="524"/>
        <end position="1038"/>
    </location>
</feature>
<dbReference type="PANTHER" id="PTHR24347">
    <property type="entry name" value="SERINE/THREONINE-PROTEIN KINASE"/>
    <property type="match status" value="1"/>
</dbReference>
<dbReference type="SUPFAM" id="SSF49879">
    <property type="entry name" value="SMAD/FHA domain"/>
    <property type="match status" value="1"/>
</dbReference>
<keyword evidence="7" id="KW-0808">Transferase</keyword>
<feature type="compositionally biased region" description="Low complexity" evidence="4">
    <location>
        <begin position="957"/>
        <end position="971"/>
    </location>
</feature>
<dbReference type="STRING" id="2880.D7G8G8"/>
<dbReference type="FunFam" id="1.10.510.10:FF:000571">
    <property type="entry name" value="Maternal embryonic leucine zipper kinase"/>
    <property type="match status" value="1"/>
</dbReference>
<dbReference type="InParanoid" id="D7G8G8"/>
<evidence type="ECO:0000313" key="7">
    <source>
        <dbReference type="EMBL" id="CBJ28013.1"/>
    </source>
</evidence>
<dbReference type="EMBL" id="FN649742">
    <property type="protein sequence ID" value="CBJ28013.1"/>
    <property type="molecule type" value="Genomic_DNA"/>
</dbReference>
<feature type="domain" description="Protein kinase" evidence="6">
    <location>
        <begin position="266"/>
        <end position="537"/>
    </location>
</feature>
<feature type="compositionally biased region" description="Low complexity" evidence="4">
    <location>
        <begin position="788"/>
        <end position="800"/>
    </location>
</feature>
<proteinExistence type="predicted"/>
<feature type="domain" description="FHA" evidence="5">
    <location>
        <begin position="87"/>
        <end position="142"/>
    </location>
</feature>
<dbReference type="InterPro" id="IPR000253">
    <property type="entry name" value="FHA_dom"/>
</dbReference>
<reference evidence="7 8" key="1">
    <citation type="journal article" date="2010" name="Nature">
        <title>The Ectocarpus genome and the independent evolution of multicellularity in brown algae.</title>
        <authorList>
            <person name="Cock J.M."/>
            <person name="Sterck L."/>
            <person name="Rouze P."/>
            <person name="Scornet D."/>
            <person name="Allen A.E."/>
            <person name="Amoutzias G."/>
            <person name="Anthouard V."/>
            <person name="Artiguenave F."/>
            <person name="Aury J.M."/>
            <person name="Badger J.H."/>
            <person name="Beszteri B."/>
            <person name="Billiau K."/>
            <person name="Bonnet E."/>
            <person name="Bothwell J.H."/>
            <person name="Bowler C."/>
            <person name="Boyen C."/>
            <person name="Brownlee C."/>
            <person name="Carrano C.J."/>
            <person name="Charrier B."/>
            <person name="Cho G.Y."/>
            <person name="Coelho S.M."/>
            <person name="Collen J."/>
            <person name="Corre E."/>
            <person name="Da Silva C."/>
            <person name="Delage L."/>
            <person name="Delaroque N."/>
            <person name="Dittami S.M."/>
            <person name="Doulbeau S."/>
            <person name="Elias M."/>
            <person name="Farnham G."/>
            <person name="Gachon C.M."/>
            <person name="Gschloessl B."/>
            <person name="Heesch S."/>
            <person name="Jabbari K."/>
            <person name="Jubin C."/>
            <person name="Kawai H."/>
            <person name="Kimura K."/>
            <person name="Kloareg B."/>
            <person name="Kupper F.C."/>
            <person name="Lang D."/>
            <person name="Le Bail A."/>
            <person name="Leblanc C."/>
            <person name="Lerouge P."/>
            <person name="Lohr M."/>
            <person name="Lopez P.J."/>
            <person name="Martens C."/>
            <person name="Maumus F."/>
            <person name="Michel G."/>
            <person name="Miranda-Saavedra D."/>
            <person name="Morales J."/>
            <person name="Moreau H."/>
            <person name="Motomura T."/>
            <person name="Nagasato C."/>
            <person name="Napoli C.A."/>
            <person name="Nelson D.R."/>
            <person name="Nyvall-Collen P."/>
            <person name="Peters A.F."/>
            <person name="Pommier C."/>
            <person name="Potin P."/>
            <person name="Poulain J."/>
            <person name="Quesneville H."/>
            <person name="Read B."/>
            <person name="Rensing S.A."/>
            <person name="Ritter A."/>
            <person name="Rousvoal S."/>
            <person name="Samanta M."/>
            <person name="Samson G."/>
            <person name="Schroeder D.C."/>
            <person name="Segurens B."/>
            <person name="Strittmatter M."/>
            <person name="Tonon T."/>
            <person name="Tregear J.W."/>
            <person name="Valentin K."/>
            <person name="von Dassow P."/>
            <person name="Yamagishi T."/>
            <person name="Van de Peer Y."/>
            <person name="Wincker P."/>
        </authorList>
    </citation>
    <scope>NUCLEOTIDE SEQUENCE [LARGE SCALE GENOMIC DNA]</scope>
    <source>
        <strain evidence="8">Ec32 / CCAP1310/4</strain>
    </source>
</reference>
<dbReference type="InterPro" id="IPR008984">
    <property type="entry name" value="SMAD_FHA_dom_sf"/>
</dbReference>
<dbReference type="SMART" id="SM00220">
    <property type="entry name" value="S_TKc"/>
    <property type="match status" value="1"/>
</dbReference>